<dbReference type="Proteomes" id="UP000287166">
    <property type="component" value="Unassembled WGS sequence"/>
</dbReference>
<dbReference type="GeneID" id="38784101"/>
<feature type="compositionally biased region" description="Pro residues" evidence="5">
    <location>
        <begin position="1"/>
        <end position="11"/>
    </location>
</feature>
<dbReference type="PANTHER" id="PTHR23354:SF62">
    <property type="entry name" value="MUSTARD, ISOFORM V"/>
    <property type="match status" value="1"/>
</dbReference>
<comment type="caution">
    <text evidence="7">The sequence shown here is derived from an EMBL/GenBank/DDBJ whole genome shotgun (WGS) entry which is preliminary data.</text>
</comment>
<feature type="region of interest" description="Disordered" evidence="5">
    <location>
        <begin position="1"/>
        <end position="23"/>
    </location>
</feature>
<protein>
    <recommendedName>
        <fullName evidence="4">Oxidation resistance protein 1</fullName>
    </recommendedName>
</protein>
<evidence type="ECO:0000313" key="8">
    <source>
        <dbReference type="Proteomes" id="UP000287166"/>
    </source>
</evidence>
<dbReference type="GO" id="GO:0005634">
    <property type="term" value="C:nucleus"/>
    <property type="evidence" value="ECO:0007669"/>
    <property type="project" value="TreeGrafter"/>
</dbReference>
<dbReference type="PANTHER" id="PTHR23354">
    <property type="entry name" value="NUCLEOLAR PROTEIN 7/ESTROGEN RECEPTOR COACTIVATOR-RELATED"/>
    <property type="match status" value="1"/>
</dbReference>
<dbReference type="InParanoid" id="A0A401GYJ5"/>
<comment type="subcellular location">
    <subcellularLocation>
        <location evidence="1">Mitochondrion</location>
    </subcellularLocation>
</comment>
<proteinExistence type="inferred from homology"/>
<feature type="region of interest" description="Disordered" evidence="5">
    <location>
        <begin position="251"/>
        <end position="293"/>
    </location>
</feature>
<organism evidence="7 8">
    <name type="scientific">Sparassis crispa</name>
    <dbReference type="NCBI Taxonomy" id="139825"/>
    <lineage>
        <taxon>Eukaryota</taxon>
        <taxon>Fungi</taxon>
        <taxon>Dikarya</taxon>
        <taxon>Basidiomycota</taxon>
        <taxon>Agaricomycotina</taxon>
        <taxon>Agaricomycetes</taxon>
        <taxon>Polyporales</taxon>
        <taxon>Sparassidaceae</taxon>
        <taxon>Sparassis</taxon>
    </lineage>
</organism>
<evidence type="ECO:0000256" key="1">
    <source>
        <dbReference type="ARBA" id="ARBA00004173"/>
    </source>
</evidence>
<feature type="compositionally biased region" description="Pro residues" evidence="5">
    <location>
        <begin position="210"/>
        <end position="219"/>
    </location>
</feature>
<reference evidence="7 8" key="1">
    <citation type="journal article" date="2018" name="Sci. Rep.">
        <title>Genome sequence of the cauliflower mushroom Sparassis crispa (Hanabiratake) and its association with beneficial usage.</title>
        <authorList>
            <person name="Kiyama R."/>
            <person name="Furutani Y."/>
            <person name="Kawaguchi K."/>
            <person name="Nakanishi T."/>
        </authorList>
    </citation>
    <scope>NUCLEOTIDE SEQUENCE [LARGE SCALE GENOMIC DNA]</scope>
</reference>
<dbReference type="GO" id="GO:0005739">
    <property type="term" value="C:mitochondrion"/>
    <property type="evidence" value="ECO:0007669"/>
    <property type="project" value="UniProtKB-SubCell"/>
</dbReference>
<dbReference type="Pfam" id="PF07534">
    <property type="entry name" value="TLD"/>
    <property type="match status" value="1"/>
</dbReference>
<dbReference type="OrthoDB" id="26679at2759"/>
<keyword evidence="8" id="KW-1185">Reference proteome</keyword>
<feature type="compositionally biased region" description="Basic and acidic residues" evidence="5">
    <location>
        <begin position="261"/>
        <end position="271"/>
    </location>
</feature>
<dbReference type="SMART" id="SM00584">
    <property type="entry name" value="TLDc"/>
    <property type="match status" value="1"/>
</dbReference>
<evidence type="ECO:0000256" key="4">
    <source>
        <dbReference type="ARBA" id="ARBA00040604"/>
    </source>
</evidence>
<dbReference type="GO" id="GO:0006979">
    <property type="term" value="P:response to oxidative stress"/>
    <property type="evidence" value="ECO:0007669"/>
    <property type="project" value="TreeGrafter"/>
</dbReference>
<gene>
    <name evidence="7" type="ORF">SCP_1004310</name>
</gene>
<name>A0A401GYJ5_9APHY</name>
<feature type="compositionally biased region" description="Low complexity" evidence="5">
    <location>
        <begin position="272"/>
        <end position="281"/>
    </location>
</feature>
<dbReference type="AlphaFoldDB" id="A0A401GYJ5"/>
<dbReference type="EMBL" id="BFAD01000010">
    <property type="protein sequence ID" value="GBE87184.1"/>
    <property type="molecule type" value="Genomic_DNA"/>
</dbReference>
<accession>A0A401GYJ5</accession>
<evidence type="ECO:0000259" key="6">
    <source>
        <dbReference type="PROSITE" id="PS51886"/>
    </source>
</evidence>
<dbReference type="RefSeq" id="XP_027618097.1">
    <property type="nucleotide sequence ID" value="XM_027762296.1"/>
</dbReference>
<evidence type="ECO:0000256" key="3">
    <source>
        <dbReference type="ARBA" id="ARBA00023128"/>
    </source>
</evidence>
<dbReference type="STRING" id="139825.A0A401GYJ5"/>
<evidence type="ECO:0000313" key="7">
    <source>
        <dbReference type="EMBL" id="GBE87184.1"/>
    </source>
</evidence>
<feature type="region of interest" description="Disordered" evidence="5">
    <location>
        <begin position="144"/>
        <end position="225"/>
    </location>
</feature>
<evidence type="ECO:0000256" key="5">
    <source>
        <dbReference type="SAM" id="MobiDB-lite"/>
    </source>
</evidence>
<evidence type="ECO:0000256" key="2">
    <source>
        <dbReference type="ARBA" id="ARBA00009540"/>
    </source>
</evidence>
<dbReference type="InterPro" id="IPR006571">
    <property type="entry name" value="TLDc_dom"/>
</dbReference>
<keyword evidence="3" id="KW-0496">Mitochondrion</keyword>
<dbReference type="PROSITE" id="PS51886">
    <property type="entry name" value="TLDC"/>
    <property type="match status" value="1"/>
</dbReference>
<feature type="domain" description="TLDc" evidence="6">
    <location>
        <begin position="374"/>
        <end position="546"/>
    </location>
</feature>
<sequence>MSTQIPIPPLIQLPNDSQGRMNEGKDDLFATLFSPPTPRPSPTLTPVLGDTPDTLTQSYCHRARTQSVDSDFGAFVSVPSSDDPLRSSGSNPDFLPFTPIQNIDFLGNVAVNAIQATERNKQDLLEELLNHEDDPLYFLQTSASASASRTSTPIPPSDPDSAESLHLSAEQPPCQSSDSSEESERHSPRPTSSRKYMKDRSRGRSSSPPLRSPSLPPSSPTRISKPEIQPAQSFFIPSSFPSRWVSSFLSSAARSPPPRRAASEAERHDQSDSSSSSSSSSRIHQRTLPATLPSQLVDTLSGLPPSLPVRVPQMVPGIDAITHGTPFASHAFVPASGAPGFAGDRDWDKGFDFDRSNLDKKSVRLVGRKDITIPVLTVELADMLRPHFPALARLPRSWLLLYSLDQNGISLNTLYMRCQNHTGGALVILRDSRNAVFGAWMGEGIHLSKGAYFGSGESFLWKRIPDNQLKIYKWSGKNDYVALCESDYMSFGGGDGHYGLYIESSLTDGSSATCPTFNNEPLCAAGPRQGDNVLFECVGLEVWGVG</sequence>
<comment type="similarity">
    <text evidence="2">Belongs to the OXR1 family.</text>
</comment>